<dbReference type="KEGG" id="nja:NSJP_4044"/>
<evidence type="ECO:0000259" key="1">
    <source>
        <dbReference type="Pfam" id="PF00535"/>
    </source>
</evidence>
<accession>A0A1W1IBB9</accession>
<dbReference type="PANTHER" id="PTHR43685:SF11">
    <property type="entry name" value="GLYCOSYLTRANSFERASE TAGX-RELATED"/>
    <property type="match status" value="1"/>
</dbReference>
<dbReference type="GO" id="GO:0016740">
    <property type="term" value="F:transferase activity"/>
    <property type="evidence" value="ECO:0007669"/>
    <property type="project" value="UniProtKB-KW"/>
</dbReference>
<dbReference type="PANTHER" id="PTHR43685">
    <property type="entry name" value="GLYCOSYLTRANSFERASE"/>
    <property type="match status" value="1"/>
</dbReference>
<dbReference type="EMBL" id="LT828648">
    <property type="protein sequence ID" value="SLM50211.1"/>
    <property type="molecule type" value="Genomic_DNA"/>
</dbReference>
<keyword evidence="3" id="KW-1185">Reference proteome</keyword>
<keyword evidence="2" id="KW-0808">Transferase</keyword>
<proteinExistence type="predicted"/>
<dbReference type="AlphaFoldDB" id="A0A1W1IBB9"/>
<evidence type="ECO:0000313" key="3">
    <source>
        <dbReference type="Proteomes" id="UP000192042"/>
    </source>
</evidence>
<dbReference type="Proteomes" id="UP000192042">
    <property type="component" value="Chromosome I"/>
</dbReference>
<dbReference type="SUPFAM" id="SSF53448">
    <property type="entry name" value="Nucleotide-diphospho-sugar transferases"/>
    <property type="match status" value="1"/>
</dbReference>
<gene>
    <name evidence="2" type="ORF">NSJP_4044</name>
</gene>
<dbReference type="RefSeq" id="WP_197685447.1">
    <property type="nucleotide sequence ID" value="NZ_LT828648.1"/>
</dbReference>
<dbReference type="InterPro" id="IPR029044">
    <property type="entry name" value="Nucleotide-diphossugar_trans"/>
</dbReference>
<name>A0A1W1IBB9_9BACT</name>
<organism evidence="2 3">
    <name type="scientific">Nitrospira japonica</name>
    <dbReference type="NCBI Taxonomy" id="1325564"/>
    <lineage>
        <taxon>Bacteria</taxon>
        <taxon>Pseudomonadati</taxon>
        <taxon>Nitrospirota</taxon>
        <taxon>Nitrospiria</taxon>
        <taxon>Nitrospirales</taxon>
        <taxon>Nitrospiraceae</taxon>
        <taxon>Nitrospira</taxon>
    </lineage>
</organism>
<dbReference type="Pfam" id="PF00535">
    <property type="entry name" value="Glycos_transf_2"/>
    <property type="match status" value="1"/>
</dbReference>
<evidence type="ECO:0000313" key="2">
    <source>
        <dbReference type="EMBL" id="SLM50211.1"/>
    </source>
</evidence>
<protein>
    <submittedName>
        <fullName evidence="2">Glycosyl transferase, family 2</fullName>
    </submittedName>
</protein>
<feature type="domain" description="Glycosyltransferase 2-like" evidence="1">
    <location>
        <begin position="9"/>
        <end position="163"/>
    </location>
</feature>
<dbReference type="Gene3D" id="3.90.550.10">
    <property type="entry name" value="Spore Coat Polysaccharide Biosynthesis Protein SpsA, Chain A"/>
    <property type="match status" value="1"/>
</dbReference>
<reference evidence="2 3" key="1">
    <citation type="submission" date="2017-03" db="EMBL/GenBank/DDBJ databases">
        <authorList>
            <person name="Afonso C.L."/>
            <person name="Miller P.J."/>
            <person name="Scott M.A."/>
            <person name="Spackman E."/>
            <person name="Goraichik I."/>
            <person name="Dimitrov K.M."/>
            <person name="Suarez D.L."/>
            <person name="Swayne D.E."/>
        </authorList>
    </citation>
    <scope>NUCLEOTIDE SEQUENCE [LARGE SCALE GENOMIC DNA]</scope>
    <source>
        <strain evidence="2">Genome sequencing of Nitrospira japonica strain NJ11</strain>
    </source>
</reference>
<sequence length="287" mass="33035">MMESYPKITVVTPCYNHGRFIEQTITSILDQNYPNLEYIVMDGGSTDNSVQVIEKYQKHLAYWISEKDRGQSHAINKGFHHSTGEVMTWLNSDDCVEPGSLHLIADHVRRYPKIGAFVGHGRIVDTTGREIYFRKAGELTFERFCQWLDGGDFLQPSCFFRRSAWELVGPLDEHTHIAFDVDYWLRMAKCGVQFQAVEALLSTSLSHGTAKTTAFRHHMVIDTAVVVIRAGGEKYVRKRLDEMATQFSYYEANYNMIINHPVVKAVLPLVRLFIKPAARWKDVTPWW</sequence>
<dbReference type="InterPro" id="IPR001173">
    <property type="entry name" value="Glyco_trans_2-like"/>
</dbReference>
<dbReference type="InterPro" id="IPR050834">
    <property type="entry name" value="Glycosyltransf_2"/>
</dbReference>
<dbReference type="STRING" id="1325564.NSJP_4044"/>
<dbReference type="CDD" id="cd06433">
    <property type="entry name" value="GT_2_WfgS_like"/>
    <property type="match status" value="1"/>
</dbReference>